<keyword evidence="2" id="KW-1185">Reference proteome</keyword>
<name>A0ACC3A0J0_9EURO</name>
<accession>A0ACC3A0J0</accession>
<comment type="caution">
    <text evidence="1">The sequence shown here is derived from an EMBL/GenBank/DDBJ whole genome shotgun (WGS) entry which is preliminary data.</text>
</comment>
<evidence type="ECO:0000313" key="2">
    <source>
        <dbReference type="Proteomes" id="UP001172386"/>
    </source>
</evidence>
<protein>
    <submittedName>
        <fullName evidence="1">Uncharacterized protein</fullName>
    </submittedName>
</protein>
<gene>
    <name evidence="1" type="ORF">H2198_007249</name>
</gene>
<proteinExistence type="predicted"/>
<reference evidence="1" key="1">
    <citation type="submission" date="2022-10" db="EMBL/GenBank/DDBJ databases">
        <title>Culturing micro-colonial fungi from biological soil crusts in the Mojave desert and describing Neophaeococcomyces mojavensis, and introducing the new genera and species Taxawa tesnikishii.</title>
        <authorList>
            <person name="Kurbessoian T."/>
            <person name="Stajich J.E."/>
        </authorList>
    </citation>
    <scope>NUCLEOTIDE SEQUENCE</scope>
    <source>
        <strain evidence="1">JES_112</strain>
    </source>
</reference>
<organism evidence="1 2">
    <name type="scientific">Neophaeococcomyces mojaviensis</name>
    <dbReference type="NCBI Taxonomy" id="3383035"/>
    <lineage>
        <taxon>Eukaryota</taxon>
        <taxon>Fungi</taxon>
        <taxon>Dikarya</taxon>
        <taxon>Ascomycota</taxon>
        <taxon>Pezizomycotina</taxon>
        <taxon>Eurotiomycetes</taxon>
        <taxon>Chaetothyriomycetidae</taxon>
        <taxon>Chaetothyriales</taxon>
        <taxon>Chaetothyriales incertae sedis</taxon>
        <taxon>Neophaeococcomyces</taxon>
    </lineage>
</organism>
<evidence type="ECO:0000313" key="1">
    <source>
        <dbReference type="EMBL" id="KAJ9653585.1"/>
    </source>
</evidence>
<dbReference type="Proteomes" id="UP001172386">
    <property type="component" value="Unassembled WGS sequence"/>
</dbReference>
<dbReference type="EMBL" id="JAPDRQ010000149">
    <property type="protein sequence ID" value="KAJ9653585.1"/>
    <property type="molecule type" value="Genomic_DNA"/>
</dbReference>
<sequence length="444" mass="49613">MAPPTILIVGCSIAGPTLASFLLLSPLPASQKPHITILERSSALRTQGQNIDIRGAGITIIRKLGLEAVIRASTTGEEGVQFVDKEGKVWAAFPADRSGKLSTPTADIEIMRGRLAEICWRRSESISEDVQRDGGKGIEYVFGDYLDELEQDGEKVHVRFAKSGERRSFDLVVGADGLQSRTRSMAWGAQGEEDRVKRLGMYGAFFSMPKEKTDSAWRKWFHASGRRGVMLRPDEQRGKTTVFMYVVNEADDRLMQVAEKGREDVKAQKRLMEEYFRDVGWESRRIIREMMATEDFYYDLVGQVKMDRWSKGRVALLGDAGYCASPISGMGTTLALSGAYNLAGALTRNPNDYTAAFSEYEAKMRPVVDRAQRLVPGMPHILNPETAWGVWILNTIVFLLAQSGLIHLVIRYVGPPANTVPVEEYGFKKLPEWTDSADDSVRRF</sequence>